<dbReference type="eggNOG" id="COG5549">
    <property type="taxonomic scope" value="Bacteria"/>
</dbReference>
<organism evidence="3 4">
    <name type="scientific">Allocoleopsis franciscana PCC 7113</name>
    <dbReference type="NCBI Taxonomy" id="1173027"/>
    <lineage>
        <taxon>Bacteria</taxon>
        <taxon>Bacillati</taxon>
        <taxon>Cyanobacteriota</taxon>
        <taxon>Cyanophyceae</taxon>
        <taxon>Coleofasciculales</taxon>
        <taxon>Coleofasciculaceae</taxon>
        <taxon>Allocoleopsis</taxon>
        <taxon>Allocoleopsis franciscana</taxon>
    </lineage>
</organism>
<dbReference type="Pfam" id="PF16313">
    <property type="entry name" value="DUF4953"/>
    <property type="match status" value="1"/>
</dbReference>
<dbReference type="Pfam" id="PF17148">
    <property type="entry name" value="DUF5117"/>
    <property type="match status" value="1"/>
</dbReference>
<dbReference type="RefSeq" id="WP_015182224.1">
    <property type="nucleotide sequence ID" value="NC_019738.1"/>
</dbReference>
<dbReference type="GO" id="GO:0008237">
    <property type="term" value="F:metallopeptidase activity"/>
    <property type="evidence" value="ECO:0007669"/>
    <property type="project" value="InterPro"/>
</dbReference>
<dbReference type="Proteomes" id="UP000010471">
    <property type="component" value="Chromosome"/>
</dbReference>
<dbReference type="InterPro" id="IPR032534">
    <property type="entry name" value="EcxA_zinc-bd"/>
</dbReference>
<evidence type="ECO:0000313" key="4">
    <source>
        <dbReference type="Proteomes" id="UP000010471"/>
    </source>
</evidence>
<dbReference type="PATRIC" id="fig|1173027.3.peg.2466"/>
<dbReference type="InterPro" id="IPR024079">
    <property type="entry name" value="MetalloPept_cat_dom_sf"/>
</dbReference>
<feature type="domain" description="DUF5117" evidence="2">
    <location>
        <begin position="124"/>
        <end position="311"/>
    </location>
</feature>
<dbReference type="SUPFAM" id="SSF55486">
    <property type="entry name" value="Metalloproteases ('zincins'), catalytic domain"/>
    <property type="match status" value="1"/>
</dbReference>
<dbReference type="PANTHER" id="PTHR38478">
    <property type="entry name" value="PEPTIDASE M1A AND M12B"/>
    <property type="match status" value="1"/>
</dbReference>
<feature type="domain" description="EcxA zinc-binding" evidence="1">
    <location>
        <begin position="503"/>
        <end position="828"/>
    </location>
</feature>
<dbReference type="OrthoDB" id="9776599at2"/>
<dbReference type="STRING" id="1173027.Mic7113_2260"/>
<dbReference type="AlphaFoldDB" id="K9WF05"/>
<proteinExistence type="predicted"/>
<name>K9WF05_9CYAN</name>
<evidence type="ECO:0000259" key="1">
    <source>
        <dbReference type="Pfam" id="PF16313"/>
    </source>
</evidence>
<dbReference type="EMBL" id="CP003630">
    <property type="protein sequence ID" value="AFZ18072.1"/>
    <property type="molecule type" value="Genomic_DNA"/>
</dbReference>
<dbReference type="CDD" id="cd04276">
    <property type="entry name" value="ZnMc_MMP_like_2"/>
    <property type="match status" value="1"/>
</dbReference>
<accession>K9WF05</accession>
<dbReference type="PANTHER" id="PTHR38478:SF1">
    <property type="entry name" value="ZINC DEPENDENT METALLOPROTEASE DOMAIN LIPOPROTEIN"/>
    <property type="match status" value="1"/>
</dbReference>
<evidence type="ECO:0000313" key="3">
    <source>
        <dbReference type="EMBL" id="AFZ18072.1"/>
    </source>
</evidence>
<sequence>MRRVPLWVLFLLSLFLWMGLIGIKQTFPLRAQQPLTPPATHTHTPLVLSQTKVKSSSDSELEAFDKLVADTEKLEGLFNLYRNQETAKIYLEVKPQQLNKNYLATVTMESGIGERGLYSGVPLQTWLFYFRRMNNNLHFVVRNVNFRAEPGDPQVRSLDRSFSDSVLYSLPIKSIHPNQETILIDLGDLMLTDFPGLTPFLEDALRGNYQLDADKSYFGTAKAFPANVEIESIYGFSLNSGEGDYLPTLPDNRALTLRVRYSLSQLEPNNSYRPRLADERVGYFLTTYQDFSNPKRRDSFVRYINRWHLEKQDPKAPLSPPKKPIVFWIENAVPLEYRQAIREGVLMWNKAFEKAGFQDAIQVEQMPDNADWDAADVRYNTIRWFNSLDGFFARGPARVNPLTGEILDADIVVDSGLVRDMQQDFRRLVEQNQGQKNSLLSTLMGGGNLCPSVMDRSSASKKTSVLSQLAKDHDLCYGRESIQQSAIDRLGLSLLSSSTQLRSEQMKEYVDQRLRWVIAHEVGHTLGLRHNFRGSTLLAPQELNNTKVTQTKGLVNSVMDYLPINLAAQGTPQGDYFPVAVGVYDQWAIEYGYKPSGAIFAQRERRFLEEIAQRSTNPDLAYATDEDIFDLNPDANRWDMSSDVLTYSQTQLDNARAMWARLEKRYPSRGESYSELSELFDTVFWHYFQNVYFITKYIGGQSFYRNHAGDPNGRLPFEAVPVAKQREALSVLQKYVFAADAFQFSPQLLNKLAPSRWRDWGNDLKIERLDYPIHQSIFFLQSQVLGDLLSGDRLTRLQDIELKSPADQALTLPELFKTLEDSIWTEVLQPDDKSLSISSIRRSLQRSYLNQLTSMVLRTDNVPEDARTLAWYRLRQLQGSLNGTLRRHGGEMDTYTKAHLEETRSRIRKALDAQLQAQ</sequence>
<reference evidence="3 4" key="1">
    <citation type="submission" date="2012-06" db="EMBL/GenBank/DDBJ databases">
        <title>Finished chromosome of genome of Microcoleus sp. PCC 7113.</title>
        <authorList>
            <consortium name="US DOE Joint Genome Institute"/>
            <person name="Gugger M."/>
            <person name="Coursin T."/>
            <person name="Rippka R."/>
            <person name="Tandeau De Marsac N."/>
            <person name="Huntemann M."/>
            <person name="Wei C.-L."/>
            <person name="Han J."/>
            <person name="Detter J.C."/>
            <person name="Han C."/>
            <person name="Tapia R."/>
            <person name="Chen A."/>
            <person name="Kyrpides N."/>
            <person name="Mavromatis K."/>
            <person name="Markowitz V."/>
            <person name="Szeto E."/>
            <person name="Ivanova N."/>
            <person name="Pagani I."/>
            <person name="Pati A."/>
            <person name="Goodwin L."/>
            <person name="Nordberg H.P."/>
            <person name="Cantor M.N."/>
            <person name="Hua S.X."/>
            <person name="Woyke T."/>
            <person name="Kerfeld C.A."/>
        </authorList>
    </citation>
    <scope>NUCLEOTIDE SEQUENCE [LARGE SCALE GENOMIC DNA]</scope>
    <source>
        <strain evidence="3 4">PCC 7113</strain>
    </source>
</reference>
<keyword evidence="4" id="KW-1185">Reference proteome</keyword>
<evidence type="ECO:0000259" key="2">
    <source>
        <dbReference type="Pfam" id="PF17148"/>
    </source>
</evidence>
<dbReference type="Gene3D" id="3.40.390.10">
    <property type="entry name" value="Collagenase (Catalytic Domain)"/>
    <property type="match status" value="1"/>
</dbReference>
<protein>
    <recommendedName>
        <fullName evidence="5">Peptidase M43</fullName>
    </recommendedName>
</protein>
<dbReference type="InterPro" id="IPR034032">
    <property type="entry name" value="Zn_MMP-like_bac"/>
</dbReference>
<dbReference type="KEGG" id="mic:Mic7113_2260"/>
<evidence type="ECO:0008006" key="5">
    <source>
        <dbReference type="Google" id="ProtNLM"/>
    </source>
</evidence>
<dbReference type="InterPro" id="IPR033413">
    <property type="entry name" value="DUF5117"/>
</dbReference>
<gene>
    <name evidence="3" type="ORF">Mic7113_2260</name>
</gene>
<dbReference type="HOGENOM" id="CLU_008630_0_0_3"/>